<dbReference type="WBParaSite" id="SPAL_0001743500.1">
    <property type="protein sequence ID" value="SPAL_0001743500.1"/>
    <property type="gene ID" value="SPAL_0001743500"/>
</dbReference>
<keyword evidence="1" id="KW-0175">Coiled coil</keyword>
<evidence type="ECO:0000313" key="4">
    <source>
        <dbReference type="WBParaSite" id="SPAL_0001743500.1"/>
    </source>
</evidence>
<feature type="region of interest" description="Disordered" evidence="2">
    <location>
        <begin position="186"/>
        <end position="241"/>
    </location>
</feature>
<proteinExistence type="predicted"/>
<feature type="coiled-coil region" evidence="1">
    <location>
        <begin position="63"/>
        <end position="125"/>
    </location>
</feature>
<reference evidence="4" key="1">
    <citation type="submission" date="2017-02" db="UniProtKB">
        <authorList>
            <consortium name="WormBaseParasite"/>
        </authorList>
    </citation>
    <scope>IDENTIFICATION</scope>
</reference>
<protein>
    <submittedName>
        <fullName evidence="4">Coilin</fullName>
    </submittedName>
</protein>
<feature type="compositionally biased region" description="Basic and acidic residues" evidence="2">
    <location>
        <begin position="273"/>
        <end position="282"/>
    </location>
</feature>
<name>A0A0N5CHX3_STREA</name>
<keyword evidence="3" id="KW-1185">Reference proteome</keyword>
<feature type="region of interest" description="Disordered" evidence="2">
    <location>
        <begin position="257"/>
        <end position="285"/>
    </location>
</feature>
<evidence type="ECO:0000256" key="1">
    <source>
        <dbReference type="SAM" id="Coils"/>
    </source>
</evidence>
<feature type="coiled-coil region" evidence="1">
    <location>
        <begin position="316"/>
        <end position="343"/>
    </location>
</feature>
<dbReference type="Proteomes" id="UP000046392">
    <property type="component" value="Unplaced"/>
</dbReference>
<dbReference type="AlphaFoldDB" id="A0A0N5CHX3"/>
<evidence type="ECO:0000256" key="2">
    <source>
        <dbReference type="SAM" id="MobiDB-lite"/>
    </source>
</evidence>
<sequence>MIDPNEGCSKCKQFQQNALDAYAIIKRMSTQKNRSAPELAEVVNLKKLNDEQAQYIINQRKVIERISNEKDELDSSNKHLKIKNEEMNSQYNDLILQLGDFRRKLEDITKELSETKKNNAEISKRNESFTKSMEQFVLCKKMLLTTFSIIQQIKSGQISGKLDKKSAAVVNNFDLDAAYNKVGLHNRSKKKNNKKVSVPVEKEDSDDDLEKLLLAEMDISSSEDEEEKVEPSVSQSNTVSAPTELVNRVENEQVPKKIVKPAPPRNIRKSTRVKGEPKKTEEPLQPVVEKVANINKRASNTITGRKTKSVKEQISNMDIEKIKEKYKSDMEQMKKNVEAIKKTKNS</sequence>
<organism evidence="3 4">
    <name type="scientific">Strongyloides papillosus</name>
    <name type="common">Intestinal threadworm</name>
    <dbReference type="NCBI Taxonomy" id="174720"/>
    <lineage>
        <taxon>Eukaryota</taxon>
        <taxon>Metazoa</taxon>
        <taxon>Ecdysozoa</taxon>
        <taxon>Nematoda</taxon>
        <taxon>Chromadorea</taxon>
        <taxon>Rhabditida</taxon>
        <taxon>Tylenchina</taxon>
        <taxon>Panagrolaimomorpha</taxon>
        <taxon>Strongyloidoidea</taxon>
        <taxon>Strongyloididae</taxon>
        <taxon>Strongyloides</taxon>
    </lineage>
</organism>
<accession>A0A0N5CHX3</accession>
<evidence type="ECO:0000313" key="3">
    <source>
        <dbReference type="Proteomes" id="UP000046392"/>
    </source>
</evidence>